<dbReference type="InterPro" id="IPR048971">
    <property type="entry name" value="Apc1_3rd"/>
</dbReference>
<dbReference type="GO" id="GO:0031145">
    <property type="term" value="P:anaphase-promoting complex-dependent catabolic process"/>
    <property type="evidence" value="ECO:0007669"/>
    <property type="project" value="TreeGrafter"/>
</dbReference>
<dbReference type="InterPro" id="IPR041221">
    <property type="entry name" value="APC1_C"/>
</dbReference>
<dbReference type="PANTHER" id="PTHR12827:SF3">
    <property type="entry name" value="ANAPHASE-PROMOTING COMPLEX SUBUNIT 1"/>
    <property type="match status" value="1"/>
</dbReference>
<evidence type="ECO:0000256" key="3">
    <source>
        <dbReference type="ARBA" id="ARBA00022737"/>
    </source>
</evidence>
<dbReference type="Pfam" id="PF20518">
    <property type="entry name" value="Apc1_MidN"/>
    <property type="match status" value="1"/>
</dbReference>
<evidence type="ECO:0008006" key="13">
    <source>
        <dbReference type="Google" id="ProtNLM"/>
    </source>
</evidence>
<keyword evidence="5" id="KW-0131">Cell cycle</keyword>
<comment type="caution">
    <text evidence="11">The sequence shown here is derived from an EMBL/GenBank/DDBJ whole genome shotgun (WGS) entry which is preliminary data.</text>
</comment>
<feature type="domain" description="Anaphase-promoting complex subunit 1 N-terminal" evidence="7">
    <location>
        <begin position="81"/>
        <end position="201"/>
    </location>
</feature>
<keyword evidence="4" id="KW-0498">Mitosis</keyword>
<feature type="domain" description="Anaphase-promoting complex subunit 1 C-terminal" evidence="8">
    <location>
        <begin position="1749"/>
        <end position="1904"/>
    </location>
</feature>
<dbReference type="FunFam" id="1.25.10.10:FF:000302">
    <property type="entry name" value="Anaphase-promoting complex subunit 1"/>
    <property type="match status" value="1"/>
</dbReference>
<dbReference type="GO" id="GO:0060090">
    <property type="term" value="F:molecular adaptor activity"/>
    <property type="evidence" value="ECO:0007669"/>
    <property type="project" value="TreeGrafter"/>
</dbReference>
<dbReference type="GO" id="GO:0070979">
    <property type="term" value="P:protein K11-linked ubiquitination"/>
    <property type="evidence" value="ECO:0007669"/>
    <property type="project" value="TreeGrafter"/>
</dbReference>
<evidence type="ECO:0000256" key="4">
    <source>
        <dbReference type="ARBA" id="ARBA00022776"/>
    </source>
</evidence>
<dbReference type="InterPro" id="IPR046794">
    <property type="entry name" value="Apc1_MidN"/>
</dbReference>
<dbReference type="Pfam" id="PF12859">
    <property type="entry name" value="ANAPC1"/>
    <property type="match status" value="1"/>
</dbReference>
<comment type="similarity">
    <text evidence="1">Belongs to the APC1 family.</text>
</comment>
<evidence type="ECO:0000256" key="2">
    <source>
        <dbReference type="ARBA" id="ARBA00022618"/>
    </source>
</evidence>
<dbReference type="InterPro" id="IPR011989">
    <property type="entry name" value="ARM-like"/>
</dbReference>
<dbReference type="GO" id="GO:0051301">
    <property type="term" value="P:cell division"/>
    <property type="evidence" value="ECO:0007669"/>
    <property type="project" value="UniProtKB-KW"/>
</dbReference>
<feature type="domain" description="Anaphase-promoting complex subunit 1 middle" evidence="9">
    <location>
        <begin position="677"/>
        <end position="990"/>
    </location>
</feature>
<sequence>MISACDTQDFVPFGREYVRHHPGEFQIQVQNVSHLDTSAVPLVKSFRDFSLQETTGSKKERWVFHGAGGVNVKEDRDRVENLRDEELYISGQTVVWSRTGQDGVRSVIKTFTMDTAVLQCLWTTFILSGSEASPETTVPDKSGGHDMAQSGVCVIESNVLTFFVEEGGEYSAVLPFQVSQTWPIKNGLLFERALTASELSSASKKNSPNYTIVFSMFHPLDDVCPVITKTSGGGGPPKVSYMTDSSQHILFTSENPSLAFTYDTMMGLHSAWRVRQARPEECSSLSVNLENTSLLHLTSMHGLNQSTSSQSRLAPLNLSAPSSSFSPMRNLSERLFSPTAFMRSSPALPHFTNSRTQSPTLASSEAALYRFATPPPQVRAANMYLRTPNSSFNTSMFGNESCMEAPAAPQPEVCFEHLWTEPAPTMRDGPLGKASKVFLTTDFCGQQYLCFMVPYKQQLRCVRFEESNDLSQLIFGTVTVLTAKDACPVESVDLMLILDTTGFVTVCTGVTKISHLHIPLLPLGSSSLSLLRATTPQTSPTRGQVFTSSRPPSAMDARFDEEMTHISPVPLQFEGTPSQLEGSMGDSLQESSFMQGIRDNVRNRFCVELLNGSLFRTSLPSICTSPGIDLCLKALKHLLPKDTALQLLGQWYTLRNTPGGIGIQSEWHVFQRCLLSLMGYDTSRLALTSKRELDRSMSPVMSAKRARPSDQGAEEDWDNLVSSSHHSHVLEELESCLGLDPCEVTPDRSSYSKPCSIDTTSLLFPQCPVVLMALHLVYEELKLNILQHGEVEALAPLLYQIARDLRCASYGDVYCRDFPQLFDMYDEVSQVSEGELSKMQYPQVFPSHAPVVLDWLCNSLRGQQQPPFIYIPAVCCNTQNVISLYALMLHKDVPSEQAIERCLRKLAPAGHRAPTAELSLSRSFHASPATANLAHRMLLTMTHLGMTQQDVDCLPVGVSLPFRETILHCRCNPPSDWSEQEYNLIGRQDLWQLQVGLVLPTRPVKSPTPMQPMSKSNPAKGDEDGIEHLDQELLSLRWSDDLRVQEVRKMLQSAHPVQIAVVQRPEVSDHDFIEEQERHLYSICIRTMALPLGRGMFTLCSYTPMTTEMLPIPKLCLTGRASPRNTMVELSRVEVPPNMTGWPHFHNGVAAGLRIANFSQVESAWIIYNRPKNNELTNEYAGFLMALGLNGHLPNLDTLNKHDYLSKGHEMTTIGILLGLSAAKRGMMDLATTKILSVHVPALLPPTSTELNIPHNVQVAAVLGVGLVYQGTAHTHMAEVLLAEIGRPPGPEMENCIDRESYSLAAGLALGLVMFGKGKQAIGLSNHSMADILCHLMVGGQRRPLPGIYRERYRSPSYLIKEGDCVNVDVTSPGATLALGMLFFHTGNSAVAEWLQAPDTQFMLDHVRPDFLLLRTLSRGLVLWDTVLPSKAWVENTIPHLVQKFAFKKGEEENEDVDDSIDFETMSQAWVNITAGSAMVLGLKFAGTANQKAFDILLEYMRRMLDIMLTPALCEQAGKSTMENCASVVLTALAMVMAGTGNLEVLRICRFLRKRVGQQYGGAMYGSHMAHSMATGLLFLGGGKHTLCTTPEAVGALLIAFFPKYPIFSTDNKYHLQAFRHLYVLAAKPRIIVPHDVDSGKACFVPLQVKFKDCKDYQSQTFTTYAPCLLPELHTLEEVKVLGPRYWPIVFHREKNWEKIQTILQSGGVLAVKQRAGHLSYCEDPKGYRSQLGKSLTADHSSHSFTKPDVIKSFTSDPSIVSLAEFFLGKADLDVSMVQELSMVVYQCVVQEKADSICPHFVLQQLLQQSEQCGYTQGLWQLKLCLAYNNSAFRLQALRGAMLLPPPSVLEQQFLLSVSKQIDDRLEQWQAGNSGVVACYLSGVPMKGQEVGCLSQYLTWFDIPSPASMAQLESQETELSLPVLFQHLPGVDVRSLMRIMSVWQASHAQS</sequence>
<evidence type="ECO:0000259" key="10">
    <source>
        <dbReference type="Pfam" id="PF21282"/>
    </source>
</evidence>
<dbReference type="Gene3D" id="1.25.10.10">
    <property type="entry name" value="Leucine-rich Repeat Variant"/>
    <property type="match status" value="2"/>
</dbReference>
<evidence type="ECO:0000256" key="6">
    <source>
        <dbReference type="SAM" id="MobiDB-lite"/>
    </source>
</evidence>
<name>A0AAN9BJR2_9CAEN</name>
<proteinExistence type="inferred from homology"/>
<feature type="region of interest" description="Disordered" evidence="6">
    <location>
        <begin position="1002"/>
        <end position="1022"/>
    </location>
</feature>
<dbReference type="EMBL" id="JBAMIC010000008">
    <property type="protein sequence ID" value="KAK7104440.1"/>
    <property type="molecule type" value="Genomic_DNA"/>
</dbReference>
<gene>
    <name evidence="11" type="ORF">V1264_019159</name>
</gene>
<keyword evidence="3" id="KW-0677">Repeat</keyword>
<evidence type="ECO:0000259" key="7">
    <source>
        <dbReference type="Pfam" id="PF12859"/>
    </source>
</evidence>
<dbReference type="PANTHER" id="PTHR12827">
    <property type="entry name" value="MEIOTIC CHECKPOINT REGULATOR TSG24 FAMILY MEMBER"/>
    <property type="match status" value="1"/>
</dbReference>
<evidence type="ECO:0000259" key="9">
    <source>
        <dbReference type="Pfam" id="PF20518"/>
    </source>
</evidence>
<keyword evidence="12" id="KW-1185">Reference proteome</keyword>
<evidence type="ECO:0000313" key="12">
    <source>
        <dbReference type="Proteomes" id="UP001374579"/>
    </source>
</evidence>
<dbReference type="InterPro" id="IPR024990">
    <property type="entry name" value="Apc1"/>
</dbReference>
<feature type="domain" description="Anaphase-promoting complex subunit 1 beta-sandwich" evidence="10">
    <location>
        <begin position="1630"/>
        <end position="1715"/>
    </location>
</feature>
<dbReference type="GO" id="GO:0007091">
    <property type="term" value="P:metaphase/anaphase transition of mitotic cell cycle"/>
    <property type="evidence" value="ECO:0007669"/>
    <property type="project" value="TreeGrafter"/>
</dbReference>
<dbReference type="Proteomes" id="UP001374579">
    <property type="component" value="Unassembled WGS sequence"/>
</dbReference>
<keyword evidence="2" id="KW-0132">Cell division</keyword>
<dbReference type="Pfam" id="PF21282">
    <property type="entry name" value="APC1_3rd"/>
    <property type="match status" value="1"/>
</dbReference>
<dbReference type="Pfam" id="PF18122">
    <property type="entry name" value="APC1_C"/>
    <property type="match status" value="1"/>
</dbReference>
<protein>
    <recommendedName>
        <fullName evidence="13">Anaphase-promoting complex subunit 1</fullName>
    </recommendedName>
</protein>
<organism evidence="11 12">
    <name type="scientific">Littorina saxatilis</name>
    <dbReference type="NCBI Taxonomy" id="31220"/>
    <lineage>
        <taxon>Eukaryota</taxon>
        <taxon>Metazoa</taxon>
        <taxon>Spiralia</taxon>
        <taxon>Lophotrochozoa</taxon>
        <taxon>Mollusca</taxon>
        <taxon>Gastropoda</taxon>
        <taxon>Caenogastropoda</taxon>
        <taxon>Littorinimorpha</taxon>
        <taxon>Littorinoidea</taxon>
        <taxon>Littorinidae</taxon>
        <taxon>Littorina</taxon>
    </lineage>
</organism>
<evidence type="ECO:0000256" key="5">
    <source>
        <dbReference type="ARBA" id="ARBA00023306"/>
    </source>
</evidence>
<evidence type="ECO:0000313" key="11">
    <source>
        <dbReference type="EMBL" id="KAK7104440.1"/>
    </source>
</evidence>
<dbReference type="GO" id="GO:0005680">
    <property type="term" value="C:anaphase-promoting complex"/>
    <property type="evidence" value="ECO:0007669"/>
    <property type="project" value="InterPro"/>
</dbReference>
<evidence type="ECO:0000256" key="1">
    <source>
        <dbReference type="ARBA" id="ARBA00010547"/>
    </source>
</evidence>
<dbReference type="InterPro" id="IPR049255">
    <property type="entry name" value="Apc1_N"/>
</dbReference>
<reference evidence="11 12" key="1">
    <citation type="submission" date="2024-02" db="EMBL/GenBank/DDBJ databases">
        <title>Chromosome-scale genome assembly of the rough periwinkle Littorina saxatilis.</title>
        <authorList>
            <person name="De Jode A."/>
            <person name="Faria R."/>
            <person name="Formenti G."/>
            <person name="Sims Y."/>
            <person name="Smith T.P."/>
            <person name="Tracey A."/>
            <person name="Wood J.M.D."/>
            <person name="Zagrodzka Z.B."/>
            <person name="Johannesson K."/>
            <person name="Butlin R.K."/>
            <person name="Leder E.H."/>
        </authorList>
    </citation>
    <scope>NUCLEOTIDE SEQUENCE [LARGE SCALE GENOMIC DNA]</scope>
    <source>
        <strain evidence="11">Snail1</strain>
        <tissue evidence="11">Muscle</tissue>
    </source>
</reference>
<accession>A0AAN9BJR2</accession>
<evidence type="ECO:0000259" key="8">
    <source>
        <dbReference type="Pfam" id="PF18122"/>
    </source>
</evidence>